<comment type="similarity">
    <text evidence="4 19">In the C-terminal section; belongs to the NnrD/CARKD family.</text>
</comment>
<feature type="binding site" evidence="17">
    <location>
        <position position="330"/>
    </location>
    <ligand>
        <name>(6S)-NADPHX</name>
        <dbReference type="ChEBI" id="CHEBI:64076"/>
    </ligand>
</feature>
<dbReference type="GO" id="GO:0110051">
    <property type="term" value="P:metabolite repair"/>
    <property type="evidence" value="ECO:0007669"/>
    <property type="project" value="TreeGrafter"/>
</dbReference>
<evidence type="ECO:0000256" key="3">
    <source>
        <dbReference type="ARBA" id="ARBA00006001"/>
    </source>
</evidence>
<dbReference type="SUPFAM" id="SSF53613">
    <property type="entry name" value="Ribokinase-like"/>
    <property type="match status" value="1"/>
</dbReference>
<dbReference type="eggNOG" id="COG0063">
    <property type="taxonomic scope" value="Bacteria"/>
</dbReference>
<comment type="cofactor">
    <cofactor evidence="17">
        <name>Mg(2+)</name>
        <dbReference type="ChEBI" id="CHEBI:18420"/>
    </cofactor>
</comment>
<name>U3U947_9GAMM</name>
<evidence type="ECO:0000256" key="17">
    <source>
        <dbReference type="HAMAP-Rule" id="MF_01965"/>
    </source>
</evidence>
<comment type="function">
    <text evidence="17">Catalyzes the dehydration of the S-form of NAD(P)HX at the expense of ADP, which is converted to AMP. Together with NAD(P)HX epimerase, which catalyzes the epimerization of the S- and R-forms, the enzyme allows the repair of both epimers of NAD(P)HX, a damaged form of NAD(P)H that is a result of enzymatic or heat-dependent hydration.</text>
</comment>
<evidence type="ECO:0000259" key="20">
    <source>
        <dbReference type="PROSITE" id="PS51383"/>
    </source>
</evidence>
<dbReference type="InterPro" id="IPR030677">
    <property type="entry name" value="Nnr"/>
</dbReference>
<keyword evidence="12 17" id="KW-0456">Lyase</keyword>
<comment type="caution">
    <text evidence="18">Lacks conserved residue(s) required for the propagation of feature annotation.</text>
</comment>
<feature type="binding site" evidence="17">
    <location>
        <position position="270"/>
    </location>
    <ligand>
        <name>(6S)-NADPHX</name>
        <dbReference type="ChEBI" id="CHEBI:64076"/>
    </ligand>
</feature>
<dbReference type="Pfam" id="PF03853">
    <property type="entry name" value="YjeF_N"/>
    <property type="match status" value="1"/>
</dbReference>
<dbReference type="PANTHER" id="PTHR12592:SF0">
    <property type="entry name" value="ATP-DEPENDENT (S)-NAD(P)H-HYDRATE DEHYDRATASE"/>
    <property type="match status" value="1"/>
</dbReference>
<evidence type="ECO:0000259" key="21">
    <source>
        <dbReference type="PROSITE" id="PS51385"/>
    </source>
</evidence>
<dbReference type="NCBIfam" id="TIGR00196">
    <property type="entry name" value="yjeF_cterm"/>
    <property type="match status" value="1"/>
</dbReference>
<dbReference type="OrthoDB" id="9806925at2"/>
<feature type="binding site" evidence="18">
    <location>
        <begin position="71"/>
        <end position="75"/>
    </location>
    <ligand>
        <name>(6S)-NADPHX</name>
        <dbReference type="ChEBI" id="CHEBI:64076"/>
    </ligand>
</feature>
<feature type="binding site" evidence="17">
    <location>
        <begin position="415"/>
        <end position="419"/>
    </location>
    <ligand>
        <name>AMP</name>
        <dbReference type="ChEBI" id="CHEBI:456215"/>
    </ligand>
</feature>
<evidence type="ECO:0000256" key="15">
    <source>
        <dbReference type="ARBA" id="ARBA00048238"/>
    </source>
</evidence>
<comment type="catalytic activity">
    <reaction evidence="16 17 19">
        <text>(6S)-NADPHX + ADP = AMP + phosphate + NADPH + H(+)</text>
        <dbReference type="Rhea" id="RHEA:32235"/>
        <dbReference type="ChEBI" id="CHEBI:15378"/>
        <dbReference type="ChEBI" id="CHEBI:43474"/>
        <dbReference type="ChEBI" id="CHEBI:57783"/>
        <dbReference type="ChEBI" id="CHEBI:64076"/>
        <dbReference type="ChEBI" id="CHEBI:456215"/>
        <dbReference type="ChEBI" id="CHEBI:456216"/>
        <dbReference type="EC" id="4.2.1.136"/>
    </reaction>
</comment>
<keyword evidence="11 18" id="KW-0413">Isomerase</keyword>
<feature type="binding site" evidence="17">
    <location>
        <position position="444"/>
    </location>
    <ligand>
        <name>AMP</name>
        <dbReference type="ChEBI" id="CHEBI:456215"/>
    </ligand>
</feature>
<gene>
    <name evidence="22" type="primary">yjeF</name>
    <name evidence="17" type="synonym">nnrD</name>
    <name evidence="18" type="synonym">nnrE</name>
    <name evidence="22" type="ORF">HHS_02730</name>
</gene>
<comment type="similarity">
    <text evidence="18">Belongs to the NnrE/AIBP family.</text>
</comment>
<dbReference type="Gene3D" id="3.40.50.10260">
    <property type="entry name" value="YjeF N-terminal domain"/>
    <property type="match status" value="1"/>
</dbReference>
<accession>U3U947</accession>
<dbReference type="GO" id="GO:0046496">
    <property type="term" value="P:nicotinamide nucleotide metabolic process"/>
    <property type="evidence" value="ECO:0007669"/>
    <property type="project" value="UniProtKB-UniRule"/>
</dbReference>
<keyword evidence="6 17" id="KW-0547">Nucleotide-binding</keyword>
<comment type="subunit">
    <text evidence="17">Homotetramer.</text>
</comment>
<dbReference type="FunFam" id="3.40.1190.20:FF:000017">
    <property type="entry name" value="Multifunctional fusion protein"/>
    <property type="match status" value="1"/>
</dbReference>
<organism evidence="22 23">
    <name type="scientific">Candidatus Pantoea carbekii</name>
    <dbReference type="NCBI Taxonomy" id="1235990"/>
    <lineage>
        <taxon>Bacteria</taxon>
        <taxon>Pseudomonadati</taxon>
        <taxon>Pseudomonadota</taxon>
        <taxon>Gammaproteobacteria</taxon>
        <taxon>Enterobacterales</taxon>
        <taxon>Erwiniaceae</taxon>
        <taxon>Pantoea</taxon>
    </lineage>
</organism>
<dbReference type="AlphaFoldDB" id="U3U947"/>
<comment type="cofactor">
    <cofactor evidence="18 19">
        <name>K(+)</name>
        <dbReference type="ChEBI" id="CHEBI:29103"/>
    </cofactor>
    <text evidence="18 19">Binds 1 potassium ion per subunit.</text>
</comment>
<dbReference type="Proteomes" id="UP000016900">
    <property type="component" value="Chromosome"/>
</dbReference>
<comment type="catalytic activity">
    <reaction evidence="15 17 19">
        <text>(6S)-NADHX + ADP = AMP + phosphate + NADH + H(+)</text>
        <dbReference type="Rhea" id="RHEA:32223"/>
        <dbReference type="ChEBI" id="CHEBI:15378"/>
        <dbReference type="ChEBI" id="CHEBI:43474"/>
        <dbReference type="ChEBI" id="CHEBI:57945"/>
        <dbReference type="ChEBI" id="CHEBI:64074"/>
        <dbReference type="ChEBI" id="CHEBI:456215"/>
        <dbReference type="ChEBI" id="CHEBI:456216"/>
        <dbReference type="EC" id="4.2.1.136"/>
    </reaction>
</comment>
<feature type="binding site" evidence="17">
    <location>
        <position position="445"/>
    </location>
    <ligand>
        <name>(6S)-NADPHX</name>
        <dbReference type="ChEBI" id="CHEBI:64076"/>
    </ligand>
</feature>
<evidence type="ECO:0000256" key="10">
    <source>
        <dbReference type="ARBA" id="ARBA00023027"/>
    </source>
</evidence>
<dbReference type="EC" id="5.1.99.6" evidence="19"/>
<dbReference type="PATRIC" id="fig|1235990.3.peg.274"/>
<feature type="domain" description="YjeF C-terminal" evidence="20">
    <location>
        <begin position="235"/>
        <end position="504"/>
    </location>
</feature>
<evidence type="ECO:0000256" key="8">
    <source>
        <dbReference type="ARBA" id="ARBA00022857"/>
    </source>
</evidence>
<dbReference type="FunFam" id="3.40.50.10260:FF:000003">
    <property type="entry name" value="Multifunctional fusion protein"/>
    <property type="match status" value="1"/>
</dbReference>
<keyword evidence="8 17" id="KW-0521">NADP</keyword>
<evidence type="ECO:0000256" key="11">
    <source>
        <dbReference type="ARBA" id="ARBA00023235"/>
    </source>
</evidence>
<dbReference type="GO" id="GO:0052856">
    <property type="term" value="F:NAD(P)HX epimerase activity"/>
    <property type="evidence" value="ECO:0007669"/>
    <property type="project" value="UniProtKB-UniRule"/>
</dbReference>
<dbReference type="Pfam" id="PF01256">
    <property type="entry name" value="Carb_kinase"/>
    <property type="match status" value="1"/>
</dbReference>
<keyword evidence="23" id="KW-1185">Reference proteome</keyword>
<feature type="binding site" evidence="18">
    <location>
        <position position="151"/>
    </location>
    <ligand>
        <name>(6S)-NADPHX</name>
        <dbReference type="ChEBI" id="CHEBI:64076"/>
    </ligand>
</feature>
<keyword evidence="13" id="KW-0511">Multifunctional enzyme</keyword>
<evidence type="ECO:0000256" key="13">
    <source>
        <dbReference type="ARBA" id="ARBA00023268"/>
    </source>
</evidence>
<feature type="binding site" evidence="18">
    <location>
        <position position="169"/>
    </location>
    <ligand>
        <name>(6S)-NADPHX</name>
        <dbReference type="ChEBI" id="CHEBI:64076"/>
    </ligand>
</feature>
<feature type="binding site" evidence="17">
    <location>
        <position position="378"/>
    </location>
    <ligand>
        <name>(6S)-NADPHX</name>
        <dbReference type="ChEBI" id="CHEBI:64076"/>
    </ligand>
</feature>
<evidence type="ECO:0000256" key="7">
    <source>
        <dbReference type="ARBA" id="ARBA00022840"/>
    </source>
</evidence>
<dbReference type="EC" id="4.2.1.136" evidence="19"/>
<feature type="domain" description="YjeF N-terminal" evidence="21">
    <location>
        <begin position="23"/>
        <end position="226"/>
    </location>
</feature>
<dbReference type="GO" id="GO:0005524">
    <property type="term" value="F:ATP binding"/>
    <property type="evidence" value="ECO:0007669"/>
    <property type="project" value="UniProtKB-UniRule"/>
</dbReference>
<comment type="function">
    <text evidence="14 19">Bifunctional enzyme that catalyzes the epimerization of the S- and R-forms of NAD(P)HX and the dehydration of the S-form of NAD(P)HX at the expense of ADP, which is converted to AMP. This allows the repair of both epimers of NAD(P)HX, a damaged form of NAD(P)H that is a result of enzymatic or heat-dependent hydration.</text>
</comment>
<evidence type="ECO:0000256" key="6">
    <source>
        <dbReference type="ARBA" id="ARBA00022741"/>
    </source>
</evidence>
<dbReference type="HAMAP" id="MF_01966">
    <property type="entry name" value="NADHX_epimerase"/>
    <property type="match status" value="1"/>
</dbReference>
<dbReference type="PANTHER" id="PTHR12592">
    <property type="entry name" value="ATP-DEPENDENT (S)-NAD(P)H-HYDRATE DEHYDRATASE FAMILY MEMBER"/>
    <property type="match status" value="1"/>
</dbReference>
<evidence type="ECO:0000256" key="2">
    <source>
        <dbReference type="ARBA" id="ARBA00000909"/>
    </source>
</evidence>
<feature type="binding site" evidence="18">
    <location>
        <position position="72"/>
    </location>
    <ligand>
        <name>K(+)</name>
        <dbReference type="ChEBI" id="CHEBI:29103"/>
    </ligand>
</feature>
<dbReference type="NCBIfam" id="TIGR00197">
    <property type="entry name" value="yjeF_nterm"/>
    <property type="match status" value="1"/>
</dbReference>
<comment type="catalytic activity">
    <reaction evidence="1 18 19">
        <text>(6R)-NADHX = (6S)-NADHX</text>
        <dbReference type="Rhea" id="RHEA:32215"/>
        <dbReference type="ChEBI" id="CHEBI:64074"/>
        <dbReference type="ChEBI" id="CHEBI:64075"/>
        <dbReference type="EC" id="5.1.99.6"/>
    </reaction>
</comment>
<evidence type="ECO:0000256" key="18">
    <source>
        <dbReference type="HAMAP-Rule" id="MF_01966"/>
    </source>
</evidence>
<dbReference type="STRING" id="1235990.BMSBPS_0745"/>
<dbReference type="CDD" id="cd01171">
    <property type="entry name" value="YXKO-related"/>
    <property type="match status" value="1"/>
</dbReference>
<dbReference type="PROSITE" id="PS51385">
    <property type="entry name" value="YJEF_N"/>
    <property type="match status" value="1"/>
</dbReference>
<evidence type="ECO:0000313" key="23">
    <source>
        <dbReference type="Proteomes" id="UP000016900"/>
    </source>
</evidence>
<evidence type="ECO:0000256" key="1">
    <source>
        <dbReference type="ARBA" id="ARBA00000013"/>
    </source>
</evidence>
<evidence type="ECO:0000256" key="4">
    <source>
        <dbReference type="ARBA" id="ARBA00009524"/>
    </source>
</evidence>
<evidence type="ECO:0000256" key="16">
    <source>
        <dbReference type="ARBA" id="ARBA00049209"/>
    </source>
</evidence>
<dbReference type="PROSITE" id="PS51383">
    <property type="entry name" value="YJEF_C_3"/>
    <property type="match status" value="1"/>
</dbReference>
<dbReference type="NCBIfam" id="NF007856">
    <property type="entry name" value="PRK10565.1"/>
    <property type="match status" value="1"/>
</dbReference>
<keyword evidence="9 18" id="KW-0630">Potassium</keyword>
<reference evidence="22 23" key="1">
    <citation type="submission" date="2012-10" db="EMBL/GenBank/DDBJ databases">
        <title>Genome sequence of the symbiont of the pentatomidae stink bug Halyomorpha halys.</title>
        <authorList>
            <person name="Kobayashi H."/>
            <person name="Fujii-Muramatsu R."/>
            <person name="Takeishi K."/>
            <person name="Noda H."/>
        </authorList>
    </citation>
    <scope>NUCLEOTIDE SEQUENCE [LARGE SCALE GENOMIC DNA]</scope>
</reference>
<dbReference type="GO" id="GO:0046872">
    <property type="term" value="F:metal ion binding"/>
    <property type="evidence" value="ECO:0007669"/>
    <property type="project" value="UniProtKB-UniRule"/>
</dbReference>
<evidence type="ECO:0000256" key="5">
    <source>
        <dbReference type="ARBA" id="ARBA00022723"/>
    </source>
</evidence>
<feature type="binding site" evidence="18">
    <location>
        <position position="172"/>
    </location>
    <ligand>
        <name>K(+)</name>
        <dbReference type="ChEBI" id="CHEBI:29103"/>
    </ligand>
</feature>
<dbReference type="GO" id="GO:0052855">
    <property type="term" value="F:ADP-dependent NAD(P)H-hydrate dehydratase activity"/>
    <property type="evidence" value="ECO:0007669"/>
    <property type="project" value="UniProtKB-UniRule"/>
</dbReference>
<comment type="similarity">
    <text evidence="3 19">In the N-terminal section; belongs to the NnrE/AIBP family.</text>
</comment>
<dbReference type="HAMAP" id="MF_01965">
    <property type="entry name" value="NADHX_dehydratase"/>
    <property type="match status" value="1"/>
</dbReference>
<evidence type="ECO:0000256" key="12">
    <source>
        <dbReference type="ARBA" id="ARBA00023239"/>
    </source>
</evidence>
<dbReference type="InterPro" id="IPR000631">
    <property type="entry name" value="CARKD"/>
</dbReference>
<comment type="catalytic activity">
    <reaction evidence="2 18 19">
        <text>(6R)-NADPHX = (6S)-NADPHX</text>
        <dbReference type="Rhea" id="RHEA:32227"/>
        <dbReference type="ChEBI" id="CHEBI:64076"/>
        <dbReference type="ChEBI" id="CHEBI:64077"/>
        <dbReference type="EC" id="5.1.99.6"/>
    </reaction>
</comment>
<evidence type="ECO:0000256" key="19">
    <source>
        <dbReference type="PIRNR" id="PIRNR017184"/>
    </source>
</evidence>
<keyword evidence="7 17" id="KW-0067">ATP-binding</keyword>
<dbReference type="InterPro" id="IPR004443">
    <property type="entry name" value="YjeF_N_dom"/>
</dbReference>
<sequence length="508" mass="54851">MVKQSINFDRSNLPQSVFNVKTVKQLECKAIDTLGITMYELMLRAGQACYELARAQWPEARHWLIACGHGNNGGDGYVIARLAQAAGINITLLSCNSSSNLVNQEANMARNAWLSAGGMIYDPDIIWPENIDLIIDALLGTGINRAPIAPYNHIINMINAHCAPVLAVDIPSGLMANNGITPGVAVIANHTLSILALKPGQLIGKARDYVGVLHYHDLGLAILLTNIKAPIIRYSEQDLVRWIKPRRSSMHKGDNGRLLLIGGDLGTAGAIRMTAEAALRSGAGLVYVLTHENNVTPILTARPELMVDILNEKLLKKALAWADVIGIGPGLGQRKWGQKALKIVSGNKNKKPMIWDADALNWLARNHDNRQNRIITPHIGEAARLLNVSISEIENDLIYSAKTLAQRYGGVIVLKGAGTVIVSETGNVVIIDVGNAGMATAGMGDILSGIIASFLSQKLKLIEAAYAGCVVHGATADAVCHQRGMRGMLATDLLKLMWQFVNPETRDH</sequence>
<dbReference type="KEGG" id="hhs:HHS_02730"/>
<comment type="function">
    <text evidence="18">Catalyzes the epimerization of the S- and R-forms of NAD(P)HX, a damaged form of NAD(P)H that is a result of enzymatic or heat-dependent hydration. This is a prerequisite for the S-specific NAD(P)H-hydrate dehydratase to allow the repair of both epimers of NAD(P)HX.</text>
</comment>
<keyword evidence="5 18" id="KW-0479">Metal-binding</keyword>
<dbReference type="Gene3D" id="3.40.1190.20">
    <property type="match status" value="1"/>
</dbReference>
<proteinExistence type="inferred from homology"/>
<dbReference type="PIRSF" id="PIRSF017184">
    <property type="entry name" value="Nnr"/>
    <property type="match status" value="1"/>
</dbReference>
<keyword evidence="10 17" id="KW-0520">NAD</keyword>
<evidence type="ECO:0000313" key="22">
    <source>
        <dbReference type="EMBL" id="BAO00243.1"/>
    </source>
</evidence>
<dbReference type="InterPro" id="IPR036652">
    <property type="entry name" value="YjeF_N_dom_sf"/>
</dbReference>
<evidence type="ECO:0000256" key="9">
    <source>
        <dbReference type="ARBA" id="ARBA00022958"/>
    </source>
</evidence>
<dbReference type="eggNOG" id="COG0062">
    <property type="taxonomic scope" value="Bacteria"/>
</dbReference>
<dbReference type="EMBL" id="AP012554">
    <property type="protein sequence ID" value="BAO00243.1"/>
    <property type="molecule type" value="Genomic_DNA"/>
</dbReference>
<dbReference type="SUPFAM" id="SSF64153">
    <property type="entry name" value="YjeF N-terminal domain-like"/>
    <property type="match status" value="1"/>
</dbReference>
<feature type="binding site" evidence="18">
    <location>
        <position position="136"/>
    </location>
    <ligand>
        <name>K(+)</name>
        <dbReference type="ChEBI" id="CHEBI:29103"/>
    </ligand>
</feature>
<dbReference type="InterPro" id="IPR029056">
    <property type="entry name" value="Ribokinase-like"/>
</dbReference>
<evidence type="ECO:0000256" key="14">
    <source>
        <dbReference type="ARBA" id="ARBA00025153"/>
    </source>
</evidence>
<comment type="similarity">
    <text evidence="17">Belongs to the NnrD/CARKD family.</text>
</comment>
<protein>
    <recommendedName>
        <fullName evidence="19">Bifunctional NAD(P)H-hydrate repair enzyme</fullName>
    </recommendedName>
    <alternativeName>
        <fullName evidence="19">Nicotinamide nucleotide repair protein</fullName>
    </alternativeName>
    <domain>
        <recommendedName>
            <fullName evidence="19">ADP-dependent (S)-NAD(P)H-hydrate dehydratase</fullName>
            <ecNumber evidence="19">4.2.1.136</ecNumber>
        </recommendedName>
        <alternativeName>
            <fullName evidence="19">ADP-dependent NAD(P)HX dehydratase</fullName>
        </alternativeName>
    </domain>
    <domain>
        <recommendedName>
            <fullName evidence="19">NAD(P)H-hydrate epimerase</fullName>
            <ecNumber evidence="19">5.1.99.6</ecNumber>
        </recommendedName>
    </domain>
</protein>